<accession>A0A0F9QPQ9</accession>
<evidence type="ECO:0000256" key="1">
    <source>
        <dbReference type="ARBA" id="ARBA00022614"/>
    </source>
</evidence>
<name>A0A0F9QPQ9_9ZZZZ</name>
<dbReference type="GO" id="GO:0005737">
    <property type="term" value="C:cytoplasm"/>
    <property type="evidence" value="ECO:0007669"/>
    <property type="project" value="TreeGrafter"/>
</dbReference>
<dbReference type="SMART" id="SM00364">
    <property type="entry name" value="LRR_BAC"/>
    <property type="match status" value="4"/>
</dbReference>
<dbReference type="InterPro" id="IPR050216">
    <property type="entry name" value="LRR_domain-containing"/>
</dbReference>
<dbReference type="EMBL" id="LAZR01001454">
    <property type="protein sequence ID" value="KKN44409.1"/>
    <property type="molecule type" value="Genomic_DNA"/>
</dbReference>
<evidence type="ECO:0000259" key="3">
    <source>
        <dbReference type="Pfam" id="PF23598"/>
    </source>
</evidence>
<dbReference type="SMART" id="SM00369">
    <property type="entry name" value="LRR_TYP"/>
    <property type="match status" value="5"/>
</dbReference>
<feature type="domain" description="Disease resistance R13L4/SHOC-2-like LRR" evidence="3">
    <location>
        <begin position="151"/>
        <end position="247"/>
    </location>
</feature>
<comment type="caution">
    <text evidence="4">The sequence shown here is derived from an EMBL/GenBank/DDBJ whole genome shotgun (WGS) entry which is preliminary data.</text>
</comment>
<dbReference type="SUPFAM" id="SSF52047">
    <property type="entry name" value="RNI-like"/>
    <property type="match status" value="1"/>
</dbReference>
<keyword evidence="2" id="KW-0677">Repeat</keyword>
<keyword evidence="1" id="KW-0433">Leucine-rich repeat</keyword>
<dbReference type="InterPro" id="IPR001611">
    <property type="entry name" value="Leu-rich_rpt"/>
</dbReference>
<gene>
    <name evidence="4" type="ORF">LCGC14_0693570</name>
</gene>
<evidence type="ECO:0000313" key="4">
    <source>
        <dbReference type="EMBL" id="KKN44409.1"/>
    </source>
</evidence>
<evidence type="ECO:0000256" key="2">
    <source>
        <dbReference type="ARBA" id="ARBA00022737"/>
    </source>
</evidence>
<organism evidence="4">
    <name type="scientific">marine sediment metagenome</name>
    <dbReference type="NCBI Taxonomy" id="412755"/>
    <lineage>
        <taxon>unclassified sequences</taxon>
        <taxon>metagenomes</taxon>
        <taxon>ecological metagenomes</taxon>
    </lineage>
</organism>
<dbReference type="PANTHER" id="PTHR48051">
    <property type="match status" value="1"/>
</dbReference>
<dbReference type="AlphaFoldDB" id="A0A0F9QPQ9"/>
<reference evidence="4" key="1">
    <citation type="journal article" date="2015" name="Nature">
        <title>Complex archaea that bridge the gap between prokaryotes and eukaryotes.</title>
        <authorList>
            <person name="Spang A."/>
            <person name="Saw J.H."/>
            <person name="Jorgensen S.L."/>
            <person name="Zaremba-Niedzwiedzka K."/>
            <person name="Martijn J."/>
            <person name="Lind A.E."/>
            <person name="van Eijk R."/>
            <person name="Schleper C."/>
            <person name="Guy L."/>
            <person name="Ettema T.J."/>
        </authorList>
    </citation>
    <scope>NUCLEOTIDE SEQUENCE</scope>
</reference>
<dbReference type="Gene3D" id="3.80.10.10">
    <property type="entry name" value="Ribonuclease Inhibitor"/>
    <property type="match status" value="2"/>
</dbReference>
<dbReference type="InterPro" id="IPR055414">
    <property type="entry name" value="LRR_R13L4/SHOC2-like"/>
</dbReference>
<dbReference type="PROSITE" id="PS51450">
    <property type="entry name" value="LRR"/>
    <property type="match status" value="2"/>
</dbReference>
<dbReference type="Pfam" id="PF13855">
    <property type="entry name" value="LRR_8"/>
    <property type="match status" value="1"/>
</dbReference>
<dbReference type="InterPro" id="IPR003591">
    <property type="entry name" value="Leu-rich_rpt_typical-subtyp"/>
</dbReference>
<dbReference type="PANTHER" id="PTHR48051:SF46">
    <property type="entry name" value="LEUCINE RICH REPEAT-CONTAINING DOMAIN PROTEIN"/>
    <property type="match status" value="1"/>
</dbReference>
<dbReference type="InterPro" id="IPR032675">
    <property type="entry name" value="LRR_dom_sf"/>
</dbReference>
<proteinExistence type="predicted"/>
<protein>
    <recommendedName>
        <fullName evidence="3">Disease resistance R13L4/SHOC-2-like LRR domain-containing protein</fullName>
    </recommendedName>
</protein>
<dbReference type="Pfam" id="PF23598">
    <property type="entry name" value="LRR_14"/>
    <property type="match status" value="1"/>
</dbReference>
<sequence length="783" mass="92587">MLKYKGEELPHKLFIYKNSLRISNLISLKRISDLEGLNSIPEIKELRINNCGLKDLDAFEYFPKLEKLEIHKTNLTDLRGLENLTLNHLKFIRLEKNKIDTFPEILLNVNNLEKLYLDENYLSSLPDSFAKLTKLWKLRLSYNKFSIFPDAITKLPSLKSLDISDNNLSKIPESIGNLTLLERLYMYDNPIKFLPNSIGKLINLKLLAPGKELETLPKSILNLPNLRDLRIKGCYKLDKNSKIVRNLILNEIKRRPRAVFAFLRDGYVQSENKIKILNLLFKALRHRENYEEFLKFFETPDLFTKRSKKDFVRNILINGDKTDMRLALNANLISCLSDKELIEIIIDNLLIVPQNVIEFTHYFTLNYLIDIFSKEYYKSVTALIQSSSRRKLLNSLDKEKLSNFIQSPKIDFFQIIVNTINYFERDIERQINNLKETDLRNQNINVEIQKLKFEEYEFIWGISESEGSDIYYFLEDIKKIAPKAFKKELIRKFEEDNPDIIHLILKMELFWDFSSEDIDILKKDVKKNIIKHLIRIWGNEEFFHSSSNFNDYMYDTFKDLLKGEDDTVKILYDQMISAFETGSSEQTYRIFLFAKNNCLEIFDLSSINTILGFMRLTEQSDTDNSEMYYTTDIREKLFKLGKEKGKSIFENVIQILKGNHLIDLKSLIKLRWLEILNIKQLEIILNDKEIKFLENIGYLIYKVLNNKGWEVLILEDYVGLLYKINLIEEGIHIAPIFEKLKGRIKDFISFLYALIKAEDYLYDKRIKYYAEKLRILLNNSFLK</sequence>